<evidence type="ECO:0000256" key="1">
    <source>
        <dbReference type="SAM" id="Coils"/>
    </source>
</evidence>
<dbReference type="KEGG" id="luo:HHL09_22430"/>
<dbReference type="InterPro" id="IPR036034">
    <property type="entry name" value="PDZ_sf"/>
</dbReference>
<proteinExistence type="predicted"/>
<dbReference type="SMART" id="SM00228">
    <property type="entry name" value="PDZ"/>
    <property type="match status" value="1"/>
</dbReference>
<organism evidence="5 6">
    <name type="scientific">Luteolibacter luteus</name>
    <dbReference type="NCBI Taxonomy" id="2728835"/>
    <lineage>
        <taxon>Bacteria</taxon>
        <taxon>Pseudomonadati</taxon>
        <taxon>Verrucomicrobiota</taxon>
        <taxon>Verrucomicrobiia</taxon>
        <taxon>Verrucomicrobiales</taxon>
        <taxon>Verrucomicrobiaceae</taxon>
        <taxon>Luteolibacter</taxon>
    </lineage>
</organism>
<name>A0A858RNW5_9BACT</name>
<dbReference type="InterPro" id="IPR001478">
    <property type="entry name" value="PDZ"/>
</dbReference>
<evidence type="ECO:0000313" key="6">
    <source>
        <dbReference type="Proteomes" id="UP000501812"/>
    </source>
</evidence>
<gene>
    <name evidence="5" type="ORF">HHL09_22430</name>
</gene>
<feature type="region of interest" description="Disordered" evidence="2">
    <location>
        <begin position="48"/>
        <end position="77"/>
    </location>
</feature>
<feature type="compositionally biased region" description="Basic and acidic residues" evidence="2">
    <location>
        <begin position="212"/>
        <end position="221"/>
    </location>
</feature>
<feature type="chain" id="PRO_5032587230" evidence="3">
    <location>
        <begin position="24"/>
        <end position="264"/>
    </location>
</feature>
<dbReference type="RefSeq" id="WP_169456911.1">
    <property type="nucleotide sequence ID" value="NZ_CP051774.1"/>
</dbReference>
<dbReference type="CDD" id="cd06779">
    <property type="entry name" value="cpPDZ_Deg_HtrA-like"/>
    <property type="match status" value="1"/>
</dbReference>
<feature type="domain" description="PDZ" evidence="4">
    <location>
        <begin position="109"/>
        <end position="190"/>
    </location>
</feature>
<feature type="compositionally biased region" description="Basic and acidic residues" evidence="2">
    <location>
        <begin position="48"/>
        <end position="60"/>
    </location>
</feature>
<accession>A0A858RNW5</accession>
<evidence type="ECO:0000259" key="4">
    <source>
        <dbReference type="SMART" id="SM00228"/>
    </source>
</evidence>
<feature type="coiled-coil region" evidence="1">
    <location>
        <begin position="222"/>
        <end position="256"/>
    </location>
</feature>
<evidence type="ECO:0000256" key="2">
    <source>
        <dbReference type="SAM" id="MobiDB-lite"/>
    </source>
</evidence>
<evidence type="ECO:0000256" key="3">
    <source>
        <dbReference type="SAM" id="SignalP"/>
    </source>
</evidence>
<sequence length="264" mass="30195">MKTIRLISSVAFSAASLAASLHAQEFREIPVTPDPKEEPLTMERLYIEERAKEQQQRDHLPPIPDESPVNPKTESEEIQRQMLDRIHQHMLLEQPKPEFQEAKQPDWVIGLGVEPLDPFVRAHLRLDENSGARVSLVAKDLPAAAAGIEINDIILSANGRNITKVDELREIVDQSGKEGRPIAMVVVHQGERRPVVVIPKSTKPVEPPEEAGPDRAAPERPFAEFAKRLERQEKQIRELQKEVRRLRKELREDRDEDHDDHDHE</sequence>
<evidence type="ECO:0000313" key="5">
    <source>
        <dbReference type="EMBL" id="QJE98425.1"/>
    </source>
</evidence>
<keyword evidence="6" id="KW-1185">Reference proteome</keyword>
<dbReference type="Gene3D" id="2.30.42.10">
    <property type="match status" value="1"/>
</dbReference>
<keyword evidence="3" id="KW-0732">Signal</keyword>
<reference evidence="5 6" key="1">
    <citation type="submission" date="2020-04" db="EMBL/GenBank/DDBJ databases">
        <title>Luteolibacter sp. G-1-1-1 isolated from soil.</title>
        <authorList>
            <person name="Dahal R.H."/>
        </authorList>
    </citation>
    <scope>NUCLEOTIDE SEQUENCE [LARGE SCALE GENOMIC DNA]</scope>
    <source>
        <strain evidence="5 6">G-1-1-1</strain>
    </source>
</reference>
<dbReference type="Proteomes" id="UP000501812">
    <property type="component" value="Chromosome"/>
</dbReference>
<dbReference type="Pfam" id="PF13180">
    <property type="entry name" value="PDZ_2"/>
    <property type="match status" value="1"/>
</dbReference>
<dbReference type="EMBL" id="CP051774">
    <property type="protein sequence ID" value="QJE98425.1"/>
    <property type="molecule type" value="Genomic_DNA"/>
</dbReference>
<dbReference type="SUPFAM" id="SSF50156">
    <property type="entry name" value="PDZ domain-like"/>
    <property type="match status" value="1"/>
</dbReference>
<keyword evidence="1" id="KW-0175">Coiled coil</keyword>
<feature type="signal peptide" evidence="3">
    <location>
        <begin position="1"/>
        <end position="23"/>
    </location>
</feature>
<dbReference type="AlphaFoldDB" id="A0A858RNW5"/>
<protein>
    <submittedName>
        <fullName evidence="5">PDZ domain-containing protein</fullName>
    </submittedName>
</protein>
<feature type="region of interest" description="Disordered" evidence="2">
    <location>
        <begin position="201"/>
        <end position="221"/>
    </location>
</feature>